<dbReference type="InterPro" id="IPR008042">
    <property type="entry name" value="Retrotrans_Pao"/>
</dbReference>
<keyword evidence="2" id="KW-1185">Reference proteome</keyword>
<dbReference type="InterPro" id="IPR001969">
    <property type="entry name" value="Aspartic_peptidase_AS"/>
</dbReference>
<comment type="caution">
    <text evidence="1">The sequence shown here is derived from an EMBL/GenBank/DDBJ whole genome shotgun (WGS) entry which is preliminary data.</text>
</comment>
<organism evidence="1 2">
    <name type="scientific">Allacma fusca</name>
    <dbReference type="NCBI Taxonomy" id="39272"/>
    <lineage>
        <taxon>Eukaryota</taxon>
        <taxon>Metazoa</taxon>
        <taxon>Ecdysozoa</taxon>
        <taxon>Arthropoda</taxon>
        <taxon>Hexapoda</taxon>
        <taxon>Collembola</taxon>
        <taxon>Symphypleona</taxon>
        <taxon>Sminthuridae</taxon>
        <taxon>Allacma</taxon>
    </lineage>
</organism>
<dbReference type="Pfam" id="PF05380">
    <property type="entry name" value="Peptidase_A17"/>
    <property type="match status" value="1"/>
</dbReference>
<dbReference type="PROSITE" id="PS00141">
    <property type="entry name" value="ASP_PROTEASE"/>
    <property type="match status" value="1"/>
</dbReference>
<evidence type="ECO:0000313" key="2">
    <source>
        <dbReference type="Proteomes" id="UP000708208"/>
    </source>
</evidence>
<name>A0A8J2PBQ7_9HEXA</name>
<evidence type="ECO:0000313" key="1">
    <source>
        <dbReference type="EMBL" id="CAG7731226.1"/>
    </source>
</evidence>
<dbReference type="OrthoDB" id="8123403at2759"/>
<protein>
    <recommendedName>
        <fullName evidence="3">Peptidase aspartic putative domain-containing protein</fullName>
    </recommendedName>
</protein>
<proteinExistence type="predicted"/>
<gene>
    <name evidence="1" type="ORF">AFUS01_LOCUS19832</name>
</gene>
<dbReference type="Proteomes" id="UP000708208">
    <property type="component" value="Unassembled WGS sequence"/>
</dbReference>
<accession>A0A8J2PBQ7</accession>
<feature type="non-terminal residue" evidence="1">
    <location>
        <position position="635"/>
    </location>
</feature>
<dbReference type="PANTHER" id="PTHR47331">
    <property type="entry name" value="PHD-TYPE DOMAIN-CONTAINING PROTEIN"/>
    <property type="match status" value="1"/>
</dbReference>
<reference evidence="1" key="1">
    <citation type="submission" date="2021-06" db="EMBL/GenBank/DDBJ databases">
        <authorList>
            <person name="Hodson N. C."/>
            <person name="Mongue J. A."/>
            <person name="Jaron S. K."/>
        </authorList>
    </citation>
    <scope>NUCLEOTIDE SEQUENCE</scope>
</reference>
<dbReference type="AlphaFoldDB" id="A0A8J2PBQ7"/>
<dbReference type="CDD" id="cd00303">
    <property type="entry name" value="retropepsin_like"/>
    <property type="match status" value="1"/>
</dbReference>
<dbReference type="GO" id="GO:0006508">
    <property type="term" value="P:proteolysis"/>
    <property type="evidence" value="ECO:0007669"/>
    <property type="project" value="InterPro"/>
</dbReference>
<dbReference type="PROSITE" id="PS51257">
    <property type="entry name" value="PROKAR_LIPOPROTEIN"/>
    <property type="match status" value="1"/>
</dbReference>
<dbReference type="EMBL" id="CAJVCH010208208">
    <property type="protein sequence ID" value="CAG7731226.1"/>
    <property type="molecule type" value="Genomic_DNA"/>
</dbReference>
<sequence length="635" mass="71285">MVHIEKKDDKSAQSASSNTVTVIASSCPASSVISTHVLLPTAIVYVMDSKGYSQSCRALLDSGSEVSFVSSSCVKRLGIPIEEADLQIHGVSAAPVGSSNGKVQLQVSSRIYEYATPIEAYILPRVTKPLPTTPVPGSSLNYIKGLRLADPFYFRPEDIDLLIGADVFSNILRATPVIVGPPGFPNAIDTEFGWVISGRYHANVPTNISSLHVHCELESILRSFWEIESAPSTASPVLSVEEQLCEQHYVQTHQRLSNGRYMLRLPFKLNTPVLGSSRDLAIRRLQAVERRLTSQPAMYNMYIDCMREYIRLGHMEKLPPNEVHSPSNAFYFPHHCVMKASSTTTKLRVVFDGSAKTSNGISLNETQMIGPKVHSDLLPILLRFRMWLLSILADAKMMYRQFLIHPEDRVYQRVVWRESPTSPIEDYALLTVTYGNVSAVHHANRTVQQLALDEKVKFPLASEVILRDAYVDDILSGADSLEDGLTLQKQLLQMFSSAKIELRKWTSNNANFLSHLPQELREVQVPFPLDVDQTVKSLGLQYSPATDSFTFSVVPPPNRKVSTKRTLLSDISKIFDPFGWLSPVTIKTKILFQTLWSRELSWDKPLPEDVMTTWTKYHQQLHSIDSIRIPRHAIL</sequence>
<evidence type="ECO:0008006" key="3">
    <source>
        <dbReference type="Google" id="ProtNLM"/>
    </source>
</evidence>
<dbReference type="PANTHER" id="PTHR47331:SF1">
    <property type="entry name" value="GAG-LIKE PROTEIN"/>
    <property type="match status" value="1"/>
</dbReference>
<dbReference type="GO" id="GO:0004190">
    <property type="term" value="F:aspartic-type endopeptidase activity"/>
    <property type="evidence" value="ECO:0007669"/>
    <property type="project" value="InterPro"/>
</dbReference>